<sequence length="131" mass="14496">MRFLRLLRLRHGFAQRQTPRRLVSGAVGQTRDVLDTQSGMEPPLDGPALGLLLLTYSFLVKAAVDCPRPGGNENTVMTTETLLMNEFPNGVEVSLECANGYVRERGSDIIMCMNGKWSELELTCTSEHCPP</sequence>
<dbReference type="CDD" id="cd00033">
    <property type="entry name" value="CCP"/>
    <property type="match status" value="1"/>
</dbReference>
<keyword evidence="5" id="KW-1185">Reference proteome</keyword>
<dbReference type="Proteomes" id="UP001187415">
    <property type="component" value="Unassembled WGS sequence"/>
</dbReference>
<comment type="caution">
    <text evidence="2">Lacks conserved residue(s) required for the propagation of feature annotation.</text>
</comment>
<protein>
    <recommendedName>
        <fullName evidence="3">Sushi domain-containing protein</fullName>
    </recommendedName>
</protein>
<comment type="caution">
    <text evidence="4">The sequence shown here is derived from an EMBL/GenBank/DDBJ whole genome shotgun (WGS) entry which is preliminary data.</text>
</comment>
<feature type="disulfide bond" evidence="2">
    <location>
        <begin position="97"/>
        <end position="124"/>
    </location>
</feature>
<reference evidence="4" key="1">
    <citation type="submission" date="2023-07" db="EMBL/GenBank/DDBJ databases">
        <title>Chromosome-level Genome Assembly of Striped Snakehead (Channa striata).</title>
        <authorList>
            <person name="Liu H."/>
        </authorList>
    </citation>
    <scope>NUCLEOTIDE SEQUENCE</scope>
    <source>
        <strain evidence="4">Gz</strain>
        <tissue evidence="4">Muscle</tissue>
    </source>
</reference>
<evidence type="ECO:0000313" key="5">
    <source>
        <dbReference type="Proteomes" id="UP001187415"/>
    </source>
</evidence>
<keyword evidence="2" id="KW-0768">Sushi</keyword>
<dbReference type="Gene3D" id="2.10.70.10">
    <property type="entry name" value="Complement Module, domain 1"/>
    <property type="match status" value="1"/>
</dbReference>
<dbReference type="InterPro" id="IPR035976">
    <property type="entry name" value="Sushi/SCR/CCP_sf"/>
</dbReference>
<organism evidence="4 5">
    <name type="scientific">Channa striata</name>
    <name type="common">Snakehead murrel</name>
    <name type="synonym">Ophicephalus striatus</name>
    <dbReference type="NCBI Taxonomy" id="64152"/>
    <lineage>
        <taxon>Eukaryota</taxon>
        <taxon>Metazoa</taxon>
        <taxon>Chordata</taxon>
        <taxon>Craniata</taxon>
        <taxon>Vertebrata</taxon>
        <taxon>Euteleostomi</taxon>
        <taxon>Actinopterygii</taxon>
        <taxon>Neopterygii</taxon>
        <taxon>Teleostei</taxon>
        <taxon>Neoteleostei</taxon>
        <taxon>Acanthomorphata</taxon>
        <taxon>Anabantaria</taxon>
        <taxon>Anabantiformes</taxon>
        <taxon>Channoidei</taxon>
        <taxon>Channidae</taxon>
        <taxon>Channa</taxon>
    </lineage>
</organism>
<evidence type="ECO:0000259" key="3">
    <source>
        <dbReference type="PROSITE" id="PS50923"/>
    </source>
</evidence>
<evidence type="ECO:0000256" key="2">
    <source>
        <dbReference type="PROSITE-ProRule" id="PRU00302"/>
    </source>
</evidence>
<dbReference type="PROSITE" id="PS50923">
    <property type="entry name" value="SUSHI"/>
    <property type="match status" value="1"/>
</dbReference>
<dbReference type="SUPFAM" id="SSF57535">
    <property type="entry name" value="Complement control module/SCR domain"/>
    <property type="match status" value="1"/>
</dbReference>
<proteinExistence type="predicted"/>
<dbReference type="EMBL" id="JAUPFM010000001">
    <property type="protein sequence ID" value="KAK2861764.1"/>
    <property type="molecule type" value="Genomic_DNA"/>
</dbReference>
<dbReference type="AlphaFoldDB" id="A0AA88NPB3"/>
<dbReference type="Pfam" id="PF00084">
    <property type="entry name" value="Sushi"/>
    <property type="match status" value="1"/>
</dbReference>
<evidence type="ECO:0000256" key="1">
    <source>
        <dbReference type="ARBA" id="ARBA00023157"/>
    </source>
</evidence>
<dbReference type="SMART" id="SM00032">
    <property type="entry name" value="CCP"/>
    <property type="match status" value="1"/>
</dbReference>
<name>A0AA88NPB3_CHASR</name>
<evidence type="ECO:0000313" key="4">
    <source>
        <dbReference type="EMBL" id="KAK2861764.1"/>
    </source>
</evidence>
<keyword evidence="1 2" id="KW-1015">Disulfide bond</keyword>
<accession>A0AA88NPB3</accession>
<dbReference type="InterPro" id="IPR000436">
    <property type="entry name" value="Sushi_SCR_CCP_dom"/>
</dbReference>
<gene>
    <name evidence="4" type="ORF">Q5P01_001297</name>
</gene>
<feature type="domain" description="Sushi" evidence="3">
    <location>
        <begin position="64"/>
        <end position="126"/>
    </location>
</feature>